<keyword evidence="1" id="KW-0812">Transmembrane</keyword>
<dbReference type="CDD" id="cd16018">
    <property type="entry name" value="Enpp"/>
    <property type="match status" value="1"/>
</dbReference>
<dbReference type="Gene3D" id="3.40.720.10">
    <property type="entry name" value="Alkaline Phosphatase, subunit A"/>
    <property type="match status" value="1"/>
</dbReference>
<feature type="transmembrane region" description="Helical" evidence="1">
    <location>
        <begin position="413"/>
        <end position="432"/>
    </location>
</feature>
<evidence type="ECO:0000256" key="2">
    <source>
        <dbReference type="SAM" id="SignalP"/>
    </source>
</evidence>
<protein>
    <submittedName>
        <fullName evidence="4">Ectonucleotide pyrophosphatase/phosphodiesterase family member 7-like</fullName>
    </submittedName>
</protein>
<sequence>MEPWLTLVLFCSCLAFANAGQKLLLVSFDGLRWDYTDDVDTPNFDDVTRSGVRVPYMTPCFVSLSAPCHWTMVTGQYPESHGVVHNVCYDVTTGERIGWPDSLTNSRWMNAGAEPIWITAKIQGKRVGTYFFPGGSVGIKGMRADKIVPMATTTDTLEDWKERVDTVMTWLSRDDLDLVTLYFGQPDSDVHYHGVGSEERKQKVRQADQVIGYLREEIRRYDLEATLNVMIASDHGAQDVNTSPHQIELLNYVPESYLQFYLADYGPLAIIQPKEGRGEEVYRLLRTAHPNMTVYKKEDFPADLHWAGHPRVPDIVAMADPTFVIYSTYPGYHPLVSEHGWDPRLPDMRAFFRAFGPSFKQDYDVAPFESVDLYPLMCLVLGVAPAPNNGSLSLVRSMLRDDVSSAPIIRVNMAAVTMVTAAAILLGYRYILRI</sequence>
<gene>
    <name evidence="4" type="primary">LOC109481193</name>
</gene>
<dbReference type="Proteomes" id="UP000515135">
    <property type="component" value="Unplaced"/>
</dbReference>
<feature type="signal peptide" evidence="2">
    <location>
        <begin position="1"/>
        <end position="19"/>
    </location>
</feature>
<dbReference type="RefSeq" id="XP_019639279.1">
    <property type="nucleotide sequence ID" value="XM_019783720.1"/>
</dbReference>
<accession>A0A6P4ZZ28</accession>
<proteinExistence type="predicted"/>
<dbReference type="GeneID" id="109481193"/>
<dbReference type="PANTHER" id="PTHR10151">
    <property type="entry name" value="ECTONUCLEOTIDE PYROPHOSPHATASE/PHOSPHODIESTERASE"/>
    <property type="match status" value="1"/>
</dbReference>
<dbReference type="SUPFAM" id="SSF53649">
    <property type="entry name" value="Alkaline phosphatase-like"/>
    <property type="match status" value="1"/>
</dbReference>
<evidence type="ECO:0000313" key="4">
    <source>
        <dbReference type="RefSeq" id="XP_019639279.1"/>
    </source>
</evidence>
<dbReference type="InterPro" id="IPR017850">
    <property type="entry name" value="Alkaline_phosphatase_core_sf"/>
</dbReference>
<dbReference type="OrthoDB" id="415411at2759"/>
<feature type="chain" id="PRO_5027582270" evidence="2">
    <location>
        <begin position="20"/>
        <end position="434"/>
    </location>
</feature>
<organism evidence="3 4">
    <name type="scientific">Branchiostoma belcheri</name>
    <name type="common">Amphioxus</name>
    <dbReference type="NCBI Taxonomy" id="7741"/>
    <lineage>
        <taxon>Eukaryota</taxon>
        <taxon>Metazoa</taxon>
        <taxon>Chordata</taxon>
        <taxon>Cephalochordata</taxon>
        <taxon>Leptocardii</taxon>
        <taxon>Amphioxiformes</taxon>
        <taxon>Branchiostomatidae</taxon>
        <taxon>Branchiostoma</taxon>
    </lineage>
</organism>
<keyword evidence="1" id="KW-1133">Transmembrane helix</keyword>
<dbReference type="Gene3D" id="3.30.1360.180">
    <property type="match status" value="1"/>
</dbReference>
<keyword evidence="2" id="KW-0732">Signal</keyword>
<evidence type="ECO:0000313" key="3">
    <source>
        <dbReference type="Proteomes" id="UP000515135"/>
    </source>
</evidence>
<keyword evidence="1" id="KW-0472">Membrane</keyword>
<evidence type="ECO:0000256" key="1">
    <source>
        <dbReference type="SAM" id="Phobius"/>
    </source>
</evidence>
<dbReference type="AlphaFoldDB" id="A0A6P4ZZ28"/>
<dbReference type="PANTHER" id="PTHR10151:SF126">
    <property type="entry name" value="ECTONUCLEOTIDE PYROPHOSPHATASE_PHOSPHODIESTERASE FAMILY MEMBER 7-LIKE"/>
    <property type="match status" value="1"/>
</dbReference>
<keyword evidence="3" id="KW-1185">Reference proteome</keyword>
<dbReference type="InterPro" id="IPR002591">
    <property type="entry name" value="Phosphodiest/P_Trfase"/>
</dbReference>
<dbReference type="KEGG" id="bbel:109481193"/>
<name>A0A6P4ZZ28_BRABE</name>
<reference evidence="4" key="1">
    <citation type="submission" date="2025-08" db="UniProtKB">
        <authorList>
            <consortium name="RefSeq"/>
        </authorList>
    </citation>
    <scope>IDENTIFICATION</scope>
    <source>
        <tissue evidence="4">Gonad</tissue>
    </source>
</reference>
<dbReference type="Pfam" id="PF01663">
    <property type="entry name" value="Phosphodiest"/>
    <property type="match status" value="1"/>
</dbReference>